<accession>A0A9Q1JIK7</accession>
<evidence type="ECO:0000256" key="1">
    <source>
        <dbReference type="SAM" id="MobiDB-lite"/>
    </source>
</evidence>
<gene>
    <name evidence="2" type="ORF">Cgig2_006532</name>
</gene>
<evidence type="ECO:0000313" key="3">
    <source>
        <dbReference type="Proteomes" id="UP001153076"/>
    </source>
</evidence>
<feature type="compositionally biased region" description="Polar residues" evidence="1">
    <location>
        <begin position="30"/>
        <end position="53"/>
    </location>
</feature>
<comment type="caution">
    <text evidence="2">The sequence shown here is derived from an EMBL/GenBank/DDBJ whole genome shotgun (WGS) entry which is preliminary data.</text>
</comment>
<keyword evidence="3" id="KW-1185">Reference proteome</keyword>
<name>A0A9Q1JIK7_9CARY</name>
<feature type="region of interest" description="Disordered" evidence="1">
    <location>
        <begin position="24"/>
        <end position="53"/>
    </location>
</feature>
<dbReference type="AlphaFoldDB" id="A0A9Q1JIK7"/>
<organism evidence="2 3">
    <name type="scientific">Carnegiea gigantea</name>
    <dbReference type="NCBI Taxonomy" id="171969"/>
    <lineage>
        <taxon>Eukaryota</taxon>
        <taxon>Viridiplantae</taxon>
        <taxon>Streptophyta</taxon>
        <taxon>Embryophyta</taxon>
        <taxon>Tracheophyta</taxon>
        <taxon>Spermatophyta</taxon>
        <taxon>Magnoliopsida</taxon>
        <taxon>eudicotyledons</taxon>
        <taxon>Gunneridae</taxon>
        <taxon>Pentapetalae</taxon>
        <taxon>Caryophyllales</taxon>
        <taxon>Cactineae</taxon>
        <taxon>Cactaceae</taxon>
        <taxon>Cactoideae</taxon>
        <taxon>Echinocereeae</taxon>
        <taxon>Carnegiea</taxon>
    </lineage>
</organism>
<feature type="region of interest" description="Disordered" evidence="1">
    <location>
        <begin position="135"/>
        <end position="185"/>
    </location>
</feature>
<sequence length="329" mass="36062">MRGSGSWMVCPSAIGRSVNWGSHPWIPGTNRPSKTVSAASQATGGSPLSTQRPSTNFIKAESQAKFLLVQDLVKSWNLVTPDSSDPPKVTEEKCQLEKALAKAEADVTTGVKRVAQAKEQGYQQGHTETLGYLRKAKDEGRDPEEVEFIPPSGEGEGARDEATNPLDAEAEASEEEGHEDSGEPDVCTCRLEIKKKREPKYSTVSDCYYIRSVDGVHQGDEITSGVRKFLQTVLGYDVNRATRVDQNSPHNRACYLHLNDQGVVMGRGESWNFLSAKHHCGYRYAGSLLYGQHLLCTSELSFPGWPSYPFRIAPTIVATTSVEHSSSRG</sequence>
<feature type="compositionally biased region" description="Acidic residues" evidence="1">
    <location>
        <begin position="168"/>
        <end position="178"/>
    </location>
</feature>
<dbReference type="EMBL" id="JAKOGI010001230">
    <property type="protein sequence ID" value="KAJ8426857.1"/>
    <property type="molecule type" value="Genomic_DNA"/>
</dbReference>
<dbReference type="Proteomes" id="UP001153076">
    <property type="component" value="Unassembled WGS sequence"/>
</dbReference>
<reference evidence="2" key="1">
    <citation type="submission" date="2022-04" db="EMBL/GenBank/DDBJ databases">
        <title>Carnegiea gigantea Genome sequencing and assembly v2.</title>
        <authorList>
            <person name="Copetti D."/>
            <person name="Sanderson M.J."/>
            <person name="Burquez A."/>
            <person name="Wojciechowski M.F."/>
        </authorList>
    </citation>
    <scope>NUCLEOTIDE SEQUENCE</scope>
    <source>
        <strain evidence="2">SGP5-SGP5p</strain>
        <tissue evidence="2">Aerial part</tissue>
    </source>
</reference>
<evidence type="ECO:0000313" key="2">
    <source>
        <dbReference type="EMBL" id="KAJ8426857.1"/>
    </source>
</evidence>
<protein>
    <submittedName>
        <fullName evidence="2">Uncharacterized protein</fullName>
    </submittedName>
</protein>
<proteinExistence type="predicted"/>